<dbReference type="SUPFAM" id="SSF50475">
    <property type="entry name" value="FMN-binding split barrel"/>
    <property type="match status" value="1"/>
</dbReference>
<name>A0A543AR44_9ACTN</name>
<comment type="caution">
    <text evidence="1">The sequence shown here is derived from an EMBL/GenBank/DDBJ whole genome shotgun (WGS) entry which is preliminary data.</text>
</comment>
<evidence type="ECO:0000313" key="1">
    <source>
        <dbReference type="EMBL" id="TQL75050.1"/>
    </source>
</evidence>
<protein>
    <recommendedName>
        <fullName evidence="3">Pyridoxamine 5'-phosphate oxidase</fullName>
    </recommendedName>
</protein>
<keyword evidence="2" id="KW-1185">Reference proteome</keyword>
<dbReference type="InParanoid" id="A0A543AR44"/>
<sequence>MVTDTWPKLIDAAAVCEVLWRTPDGSPHAIAATPLLWRDKPSLCFTYARADTARSIAGADSVTIVLSDPRLSGGAWGPVAITGRPHLTEDTSGDQFSGSLLLQELRKYPPSRALADSPLLRREHWWYVLRLIITVEPTWFTPVTPRQDGTGAVMATFGHGIQVATVTAPPEDRRVTPLMSLSRQPLPAPGPAVVLQHDFSVPDRELESSLVTTGDWDGELFTVTARRGAAQLPGPPGLLARMRSQYRLSRDCRRALADIG</sequence>
<evidence type="ECO:0000313" key="2">
    <source>
        <dbReference type="Proteomes" id="UP000317043"/>
    </source>
</evidence>
<accession>A0A543AR44</accession>
<proteinExistence type="predicted"/>
<dbReference type="AlphaFoldDB" id="A0A543AR44"/>
<dbReference type="Proteomes" id="UP000317043">
    <property type="component" value="Unassembled WGS sequence"/>
</dbReference>
<dbReference type="RefSeq" id="WP_142034619.1">
    <property type="nucleotide sequence ID" value="NZ_JBHTGS010000002.1"/>
</dbReference>
<gene>
    <name evidence="1" type="ORF">FB566_0542</name>
</gene>
<dbReference type="EMBL" id="VFOW01000001">
    <property type="protein sequence ID" value="TQL75050.1"/>
    <property type="molecule type" value="Genomic_DNA"/>
</dbReference>
<organism evidence="1 2">
    <name type="scientific">Stackebrandtia endophytica</name>
    <dbReference type="NCBI Taxonomy" id="1496996"/>
    <lineage>
        <taxon>Bacteria</taxon>
        <taxon>Bacillati</taxon>
        <taxon>Actinomycetota</taxon>
        <taxon>Actinomycetes</taxon>
        <taxon>Glycomycetales</taxon>
        <taxon>Glycomycetaceae</taxon>
        <taxon>Stackebrandtia</taxon>
    </lineage>
</organism>
<dbReference type="OrthoDB" id="4933758at2"/>
<evidence type="ECO:0008006" key="3">
    <source>
        <dbReference type="Google" id="ProtNLM"/>
    </source>
</evidence>
<reference evidence="1 2" key="1">
    <citation type="submission" date="2019-06" db="EMBL/GenBank/DDBJ databases">
        <title>Sequencing the genomes of 1000 actinobacteria strains.</title>
        <authorList>
            <person name="Klenk H.-P."/>
        </authorList>
    </citation>
    <scope>NUCLEOTIDE SEQUENCE [LARGE SCALE GENOMIC DNA]</scope>
    <source>
        <strain evidence="1 2">DSM 45928</strain>
    </source>
</reference>